<dbReference type="InterPro" id="IPR036397">
    <property type="entry name" value="RNaseH_sf"/>
</dbReference>
<organism evidence="2">
    <name type="scientific">marine sediment metagenome</name>
    <dbReference type="NCBI Taxonomy" id="412755"/>
    <lineage>
        <taxon>unclassified sequences</taxon>
        <taxon>metagenomes</taxon>
        <taxon>ecological metagenomes</taxon>
    </lineage>
</organism>
<dbReference type="SUPFAM" id="SSF53098">
    <property type="entry name" value="Ribonuclease H-like"/>
    <property type="match status" value="1"/>
</dbReference>
<dbReference type="NCBIfam" id="NF033516">
    <property type="entry name" value="transpos_IS3"/>
    <property type="match status" value="1"/>
</dbReference>
<feature type="domain" description="Integrase catalytic" evidence="1">
    <location>
        <begin position="102"/>
        <end position="268"/>
    </location>
</feature>
<accession>A0A0F9GRR0</accession>
<dbReference type="EMBL" id="LAZR01027428">
    <property type="protein sequence ID" value="KKL65762.1"/>
    <property type="molecule type" value="Genomic_DNA"/>
</dbReference>
<protein>
    <recommendedName>
        <fullName evidence="1">Integrase catalytic domain-containing protein</fullName>
    </recommendedName>
</protein>
<evidence type="ECO:0000259" key="1">
    <source>
        <dbReference type="PROSITE" id="PS50994"/>
    </source>
</evidence>
<dbReference type="InterPro" id="IPR025948">
    <property type="entry name" value="HTH-like_dom"/>
</dbReference>
<dbReference type="Gene3D" id="3.30.420.10">
    <property type="entry name" value="Ribonuclease H-like superfamily/Ribonuclease H"/>
    <property type="match status" value="1"/>
</dbReference>
<dbReference type="InterPro" id="IPR048020">
    <property type="entry name" value="Transpos_IS3"/>
</dbReference>
<sequence>MCGWLGVTRSGFYAWEKREASQHFHEDQRLLRRITQLYWQSGGRYGSPRIFKTLIKQGVKVGRKRVERLMKEAGLRGRVVRVTRRQPALKRFKAKGENLLRKMSKPTMTNQVWVGDVTYLKVNGRWQYLATVMDLYSRRILGWSLSSTRTTELTRAAMTYALRKRNYPKEILFHTDRGIEYTGGEFQKLLKANKFKHSLNRPGHCTDNAFMESFFHSLKAELIRGTVYRGVSDLRRALAVYINQFYNTVRLHSGLDYESPIEYEQRAA</sequence>
<proteinExistence type="predicted"/>
<dbReference type="Pfam" id="PF13276">
    <property type="entry name" value="HTH_21"/>
    <property type="match status" value="1"/>
</dbReference>
<dbReference type="PROSITE" id="PS50994">
    <property type="entry name" value="INTEGRASE"/>
    <property type="match status" value="1"/>
</dbReference>
<dbReference type="InterPro" id="IPR050900">
    <property type="entry name" value="Transposase_IS3/IS150/IS904"/>
</dbReference>
<gene>
    <name evidence="2" type="ORF">LCGC14_2151750</name>
</gene>
<evidence type="ECO:0000313" key="2">
    <source>
        <dbReference type="EMBL" id="KKL65762.1"/>
    </source>
</evidence>
<dbReference type="PANTHER" id="PTHR46889:SF4">
    <property type="entry name" value="TRANSPOSASE INSO FOR INSERTION SEQUENCE ELEMENT IS911B-RELATED"/>
    <property type="match status" value="1"/>
</dbReference>
<dbReference type="Pfam" id="PF13333">
    <property type="entry name" value="rve_2"/>
    <property type="match status" value="1"/>
</dbReference>
<dbReference type="GO" id="GO:0003676">
    <property type="term" value="F:nucleic acid binding"/>
    <property type="evidence" value="ECO:0007669"/>
    <property type="project" value="InterPro"/>
</dbReference>
<dbReference type="InterPro" id="IPR012337">
    <property type="entry name" value="RNaseH-like_sf"/>
</dbReference>
<dbReference type="PANTHER" id="PTHR46889">
    <property type="entry name" value="TRANSPOSASE INSF FOR INSERTION SEQUENCE IS3B-RELATED"/>
    <property type="match status" value="1"/>
</dbReference>
<dbReference type="InterPro" id="IPR001584">
    <property type="entry name" value="Integrase_cat-core"/>
</dbReference>
<dbReference type="GO" id="GO:0015074">
    <property type="term" value="P:DNA integration"/>
    <property type="evidence" value="ECO:0007669"/>
    <property type="project" value="InterPro"/>
</dbReference>
<dbReference type="Pfam" id="PF00665">
    <property type="entry name" value="rve"/>
    <property type="match status" value="1"/>
</dbReference>
<dbReference type="AlphaFoldDB" id="A0A0F9GRR0"/>
<comment type="caution">
    <text evidence="2">The sequence shown here is derived from an EMBL/GenBank/DDBJ whole genome shotgun (WGS) entry which is preliminary data.</text>
</comment>
<name>A0A0F9GRR0_9ZZZZ</name>
<reference evidence="2" key="1">
    <citation type="journal article" date="2015" name="Nature">
        <title>Complex archaea that bridge the gap between prokaryotes and eukaryotes.</title>
        <authorList>
            <person name="Spang A."/>
            <person name="Saw J.H."/>
            <person name="Jorgensen S.L."/>
            <person name="Zaremba-Niedzwiedzka K."/>
            <person name="Martijn J."/>
            <person name="Lind A.E."/>
            <person name="van Eijk R."/>
            <person name="Schleper C."/>
            <person name="Guy L."/>
            <person name="Ettema T.J."/>
        </authorList>
    </citation>
    <scope>NUCLEOTIDE SEQUENCE</scope>
</reference>